<protein>
    <submittedName>
        <fullName evidence="1">Uncharacterized protein</fullName>
    </submittedName>
</protein>
<organism evidence="1">
    <name type="scientific">marine sediment metagenome</name>
    <dbReference type="NCBI Taxonomy" id="412755"/>
    <lineage>
        <taxon>unclassified sequences</taxon>
        <taxon>metagenomes</taxon>
        <taxon>ecological metagenomes</taxon>
    </lineage>
</organism>
<proteinExistence type="predicted"/>
<sequence length="57" mass="6138">MIKKMAGKGRFGGKKLLEMAGEALKSPKFLEYIENANLGDLVNSALHSPFGAQMVEA</sequence>
<comment type="caution">
    <text evidence="1">The sequence shown here is derived from an EMBL/GenBank/DDBJ whole genome shotgun (WGS) entry which is preliminary data.</text>
</comment>
<accession>X1GZI4</accession>
<name>X1GZI4_9ZZZZ</name>
<dbReference type="EMBL" id="BARU01019232">
    <property type="protein sequence ID" value="GAH50275.1"/>
    <property type="molecule type" value="Genomic_DNA"/>
</dbReference>
<gene>
    <name evidence="1" type="ORF">S03H2_31692</name>
</gene>
<reference evidence="1" key="1">
    <citation type="journal article" date="2014" name="Front. Microbiol.">
        <title>High frequency of phylogenetically diverse reductive dehalogenase-homologous genes in deep subseafloor sedimentary metagenomes.</title>
        <authorList>
            <person name="Kawai M."/>
            <person name="Futagami T."/>
            <person name="Toyoda A."/>
            <person name="Takaki Y."/>
            <person name="Nishi S."/>
            <person name="Hori S."/>
            <person name="Arai W."/>
            <person name="Tsubouchi T."/>
            <person name="Morono Y."/>
            <person name="Uchiyama I."/>
            <person name="Ito T."/>
            <person name="Fujiyama A."/>
            <person name="Inagaki F."/>
            <person name="Takami H."/>
        </authorList>
    </citation>
    <scope>NUCLEOTIDE SEQUENCE</scope>
    <source>
        <strain evidence="1">Expedition CK06-06</strain>
    </source>
</reference>
<evidence type="ECO:0000313" key="1">
    <source>
        <dbReference type="EMBL" id="GAH50275.1"/>
    </source>
</evidence>
<feature type="non-terminal residue" evidence="1">
    <location>
        <position position="57"/>
    </location>
</feature>
<dbReference type="AlphaFoldDB" id="X1GZI4"/>